<dbReference type="CDD" id="cd17546">
    <property type="entry name" value="REC_hyHK_CKI1_RcsC-like"/>
    <property type="match status" value="1"/>
</dbReference>
<evidence type="ECO:0000256" key="6">
    <source>
        <dbReference type="ARBA" id="ARBA00022777"/>
    </source>
</evidence>
<dbReference type="InterPro" id="IPR036097">
    <property type="entry name" value="HisK_dim/P_sf"/>
</dbReference>
<dbReference type="Gene3D" id="1.20.120.160">
    <property type="entry name" value="HPT domain"/>
    <property type="match status" value="1"/>
</dbReference>
<feature type="region of interest" description="Disordered" evidence="13">
    <location>
        <begin position="900"/>
        <end position="922"/>
    </location>
</feature>
<dbReference type="InterPro" id="IPR003594">
    <property type="entry name" value="HATPase_dom"/>
</dbReference>
<keyword evidence="8" id="KW-0902">Two-component regulatory system</keyword>
<evidence type="ECO:0000256" key="5">
    <source>
        <dbReference type="ARBA" id="ARBA00022741"/>
    </source>
</evidence>
<evidence type="ECO:0000256" key="3">
    <source>
        <dbReference type="ARBA" id="ARBA00022553"/>
    </source>
</evidence>
<dbReference type="Proteomes" id="UP000426424">
    <property type="component" value="Chromosome"/>
</dbReference>
<dbReference type="SMART" id="SM00387">
    <property type="entry name" value="HATPase_c"/>
    <property type="match status" value="1"/>
</dbReference>
<dbReference type="PRINTS" id="PR00344">
    <property type="entry name" value="BCTRLSENSOR"/>
</dbReference>
<evidence type="ECO:0000256" key="13">
    <source>
        <dbReference type="SAM" id="MobiDB-lite"/>
    </source>
</evidence>
<keyword evidence="5" id="KW-0547">Nucleotide-binding</keyword>
<dbReference type="SMART" id="SM00388">
    <property type="entry name" value="HisKA"/>
    <property type="match status" value="1"/>
</dbReference>
<organism evidence="17 18">
    <name type="scientific">Thermochromatium tepidum ATCC 43061</name>
    <dbReference type="NCBI Taxonomy" id="316276"/>
    <lineage>
        <taxon>Bacteria</taxon>
        <taxon>Pseudomonadati</taxon>
        <taxon>Pseudomonadota</taxon>
        <taxon>Gammaproteobacteria</taxon>
        <taxon>Chromatiales</taxon>
        <taxon>Chromatiaceae</taxon>
        <taxon>Thermochromatium</taxon>
    </lineage>
</organism>
<evidence type="ECO:0000256" key="1">
    <source>
        <dbReference type="ARBA" id="ARBA00000085"/>
    </source>
</evidence>
<dbReference type="Pfam" id="PF02518">
    <property type="entry name" value="HATPase_c"/>
    <property type="match status" value="1"/>
</dbReference>
<dbReference type="GO" id="GO:0005886">
    <property type="term" value="C:plasma membrane"/>
    <property type="evidence" value="ECO:0007669"/>
    <property type="project" value="UniProtKB-SubCell"/>
</dbReference>
<gene>
    <name evidence="17" type="ORF">E6P07_09945</name>
</gene>
<dbReference type="FunFam" id="1.10.287.130:FF:000002">
    <property type="entry name" value="Two-component osmosensing histidine kinase"/>
    <property type="match status" value="1"/>
</dbReference>
<dbReference type="Gene3D" id="1.10.287.130">
    <property type="match status" value="1"/>
</dbReference>
<evidence type="ECO:0000259" key="16">
    <source>
        <dbReference type="PROSITE" id="PS50894"/>
    </source>
</evidence>
<evidence type="ECO:0000256" key="8">
    <source>
        <dbReference type="ARBA" id="ARBA00023012"/>
    </source>
</evidence>
<dbReference type="InterPro" id="IPR011006">
    <property type="entry name" value="CheY-like_superfamily"/>
</dbReference>
<reference evidence="17 18" key="1">
    <citation type="submission" date="2019-12" db="EMBL/GenBank/DDBJ databases">
        <title>The complete genome of the thermophilic, anoxygenic phototrophic gammaproteobacterium Thermochromatium tepidum.</title>
        <authorList>
            <person name="Sattley W.M."/>
            <person name="Swingley W.D."/>
            <person name="Burchell B.M."/>
            <person name="Gurbani S.A."/>
            <person name="Kujawa C.M."/>
            <person name="Nuccio D.A."/>
            <person name="Schladweiler J."/>
            <person name="Shaffer K.N."/>
            <person name="Stokes L.M."/>
            <person name="Touchman J.W."/>
            <person name="Blankenship R.E."/>
            <person name="Madigan M.T."/>
        </authorList>
    </citation>
    <scope>NUCLEOTIDE SEQUENCE [LARGE SCALE GENOMIC DNA]</scope>
    <source>
        <strain evidence="17 18">ATCC 43061</strain>
    </source>
</reference>
<dbReference type="InterPro" id="IPR035965">
    <property type="entry name" value="PAS-like_dom_sf"/>
</dbReference>
<dbReference type="FunFam" id="3.30.565.10:FF:000010">
    <property type="entry name" value="Sensor histidine kinase RcsC"/>
    <property type="match status" value="1"/>
</dbReference>
<feature type="modified residue" description="Phosphohistidine" evidence="11">
    <location>
        <position position="761"/>
    </location>
</feature>
<dbReference type="Pfam" id="PF00072">
    <property type="entry name" value="Response_reg"/>
    <property type="match status" value="1"/>
</dbReference>
<protein>
    <recommendedName>
        <fullName evidence="10">Sensory/regulatory protein RpfC</fullName>
        <ecNumber evidence="2">2.7.13.3</ecNumber>
    </recommendedName>
</protein>
<dbReference type="InterPro" id="IPR003661">
    <property type="entry name" value="HisK_dim/P_dom"/>
</dbReference>
<dbReference type="PROSITE" id="PS50109">
    <property type="entry name" value="HIS_KIN"/>
    <property type="match status" value="1"/>
</dbReference>
<dbReference type="KEGG" id="ttp:E6P07_09945"/>
<dbReference type="SUPFAM" id="SSF55874">
    <property type="entry name" value="ATPase domain of HSP90 chaperone/DNA topoisomerase II/histidine kinase"/>
    <property type="match status" value="1"/>
</dbReference>
<dbReference type="EMBL" id="CP039268">
    <property type="protein sequence ID" value="QGU33271.1"/>
    <property type="molecule type" value="Genomic_DNA"/>
</dbReference>
<dbReference type="Pfam" id="PF00512">
    <property type="entry name" value="HisKA"/>
    <property type="match status" value="1"/>
</dbReference>
<dbReference type="Gene3D" id="3.30.450.20">
    <property type="entry name" value="PAS domain"/>
    <property type="match status" value="1"/>
</dbReference>
<dbReference type="PROSITE" id="PS50110">
    <property type="entry name" value="RESPONSE_REGULATORY"/>
    <property type="match status" value="1"/>
</dbReference>
<keyword evidence="7" id="KW-0067">ATP-binding</keyword>
<dbReference type="OrthoDB" id="5563233at2"/>
<dbReference type="InterPro" id="IPR001789">
    <property type="entry name" value="Sig_transdc_resp-reg_receiver"/>
</dbReference>
<evidence type="ECO:0000256" key="7">
    <source>
        <dbReference type="ARBA" id="ARBA00022840"/>
    </source>
</evidence>
<dbReference type="Gene3D" id="3.30.565.10">
    <property type="entry name" value="Histidine kinase-like ATPase, C-terminal domain"/>
    <property type="match status" value="1"/>
</dbReference>
<comment type="catalytic activity">
    <reaction evidence="1">
        <text>ATP + protein L-histidine = ADP + protein N-phospho-L-histidine.</text>
        <dbReference type="EC" id="2.7.13.3"/>
    </reaction>
</comment>
<feature type="domain" description="HPt" evidence="16">
    <location>
        <begin position="720"/>
        <end position="819"/>
    </location>
</feature>
<evidence type="ECO:0000256" key="4">
    <source>
        <dbReference type="ARBA" id="ARBA00022679"/>
    </source>
</evidence>
<evidence type="ECO:0000256" key="11">
    <source>
        <dbReference type="PROSITE-ProRule" id="PRU00110"/>
    </source>
</evidence>
<dbReference type="CDD" id="cd00082">
    <property type="entry name" value="HisKA"/>
    <property type="match status" value="1"/>
</dbReference>
<dbReference type="RefSeq" id="WP_153975465.1">
    <property type="nucleotide sequence ID" value="NZ_CP039268.1"/>
</dbReference>
<dbReference type="Pfam" id="PF08448">
    <property type="entry name" value="PAS_4"/>
    <property type="match status" value="1"/>
</dbReference>
<keyword evidence="3 12" id="KW-0597">Phosphoprotein</keyword>
<evidence type="ECO:0000256" key="9">
    <source>
        <dbReference type="ARBA" id="ARBA00064003"/>
    </source>
</evidence>
<dbReference type="PANTHER" id="PTHR45339">
    <property type="entry name" value="HYBRID SIGNAL TRANSDUCTION HISTIDINE KINASE J"/>
    <property type="match status" value="1"/>
</dbReference>
<accession>A0A6I6DZY7</accession>
<dbReference type="InterPro" id="IPR005467">
    <property type="entry name" value="His_kinase_dom"/>
</dbReference>
<dbReference type="PROSITE" id="PS50894">
    <property type="entry name" value="HPT"/>
    <property type="match status" value="1"/>
</dbReference>
<feature type="domain" description="Response regulatory" evidence="15">
    <location>
        <begin position="555"/>
        <end position="671"/>
    </location>
</feature>
<dbReference type="GO" id="GO:0000155">
    <property type="term" value="F:phosphorelay sensor kinase activity"/>
    <property type="evidence" value="ECO:0007669"/>
    <property type="project" value="InterPro"/>
</dbReference>
<dbReference type="InterPro" id="IPR036641">
    <property type="entry name" value="HPT_dom_sf"/>
</dbReference>
<feature type="domain" description="Histidine kinase" evidence="14">
    <location>
        <begin position="153"/>
        <end position="374"/>
    </location>
</feature>
<dbReference type="InterPro" id="IPR004358">
    <property type="entry name" value="Sig_transdc_His_kin-like_C"/>
</dbReference>
<dbReference type="SUPFAM" id="SSF47226">
    <property type="entry name" value="Histidine-containing phosphotransfer domain, HPT domain"/>
    <property type="match status" value="1"/>
</dbReference>
<keyword evidence="4" id="KW-0808">Transferase</keyword>
<sequence>MSSDPAHDDSKRSESRYRALFENMISAAMVLSPHPQGFRIEEANPQCRELAIIDLDGRSDVWLHEVIDTHESPELHAAVKEVAAGKGGIHLAEFPLVRAGHTQWLDCHVFPLVGNEIMLMIRDVTDQKVARDLRQAKEAAEQASELKSAFLASMSHEIRTPLNGVLSMIELLRGSRLNDRQRHWVEAIRGSGQLLLSIINDILDFSRIEAGRLQLEHIPFSLGEVIASLVSATGQRAYAKHLELVLIQDPELPDRLIGDPWRLQQILVNLVGNAIKFTERGSIEVRIGHRERPDGQLDLCVSVQDSGCGIAPEQLGRLFQPFEQLRASGWRFTEGTGLGLAICKRLVDAMGGEIGVESELGRGSRFYFEIPVGCADTQSQAPWLLPREWRCPTLVWIEHDLVRATATHLLSLLGFEAEQTAEADTAFAWARHLDAQTETCLVVLDDAWLAHLGPQLVSELGRRSGEVNDHPRRVLVLYVINLFARDQGELDRLETMADTAYVIKPVHLSALFNALQGLFGAVDRPPQRLTRKSDDPSWEVLIQPLGARERLSGARLLLAEDNLVNQQVAVEALALVGIETRVVTNGLEAIQALKEESFDGVLMDLQMPIMDGLEATRLIRQHHPPDRLPIIAMSAAVLLKDRQRSLEVGMNAHIAKPINLRTLLETLLHWVRPAQPRPYRSHLPALAEEWAAEGLSSSEADLDWSQVELPGIKVRKGLNRLGGNGLLYLRLLKTFVGLHQQGWESMRAADAEMATLRLQAHTLKGVAKTLGADLLHDLAERVEQAAELEERAQIESALPPLLDELQRVLTGVKAFLESLPLADKTDDAPAPDRPNPKQAHQYRALIADLLEQGDTRLRDVCAANRSSLREWFGGDESGYAHFMTLIEQYRFEEARRIFHERANPPETSDAVKPETDDRRISA</sequence>
<dbReference type="AlphaFoldDB" id="A0A6I6DZY7"/>
<evidence type="ECO:0000259" key="14">
    <source>
        <dbReference type="PROSITE" id="PS50109"/>
    </source>
</evidence>
<proteinExistence type="predicted"/>
<evidence type="ECO:0000256" key="2">
    <source>
        <dbReference type="ARBA" id="ARBA00012438"/>
    </source>
</evidence>
<dbReference type="Gene3D" id="3.40.50.2300">
    <property type="match status" value="1"/>
</dbReference>
<dbReference type="InterPro" id="IPR013656">
    <property type="entry name" value="PAS_4"/>
</dbReference>
<evidence type="ECO:0000256" key="12">
    <source>
        <dbReference type="PROSITE-ProRule" id="PRU00169"/>
    </source>
</evidence>
<dbReference type="SUPFAM" id="SSF47384">
    <property type="entry name" value="Homodimeric domain of signal transducing histidine kinase"/>
    <property type="match status" value="1"/>
</dbReference>
<dbReference type="SMART" id="SM00448">
    <property type="entry name" value="REC"/>
    <property type="match status" value="1"/>
</dbReference>
<evidence type="ECO:0000256" key="10">
    <source>
        <dbReference type="ARBA" id="ARBA00068150"/>
    </source>
</evidence>
<dbReference type="InterPro" id="IPR008207">
    <property type="entry name" value="Sig_transdc_His_kin_Hpt_dom"/>
</dbReference>
<feature type="modified residue" description="4-aspartylphosphate" evidence="12">
    <location>
        <position position="604"/>
    </location>
</feature>
<keyword evidence="18" id="KW-1185">Reference proteome</keyword>
<dbReference type="PANTHER" id="PTHR45339:SF3">
    <property type="entry name" value="HISTIDINE KINASE"/>
    <property type="match status" value="1"/>
</dbReference>
<dbReference type="InterPro" id="IPR036890">
    <property type="entry name" value="HATPase_C_sf"/>
</dbReference>
<comment type="subunit">
    <text evidence="9">At low DSF concentrations, interacts with RpfF.</text>
</comment>
<evidence type="ECO:0000313" key="17">
    <source>
        <dbReference type="EMBL" id="QGU33271.1"/>
    </source>
</evidence>
<evidence type="ECO:0000259" key="15">
    <source>
        <dbReference type="PROSITE" id="PS50110"/>
    </source>
</evidence>
<keyword evidence="6" id="KW-0418">Kinase</keyword>
<dbReference type="Pfam" id="PF01627">
    <property type="entry name" value="Hpt"/>
    <property type="match status" value="1"/>
</dbReference>
<dbReference type="GO" id="GO:0005524">
    <property type="term" value="F:ATP binding"/>
    <property type="evidence" value="ECO:0007669"/>
    <property type="project" value="UniProtKB-KW"/>
</dbReference>
<name>A0A6I6DZY7_THETI</name>
<dbReference type="SUPFAM" id="SSF52172">
    <property type="entry name" value="CheY-like"/>
    <property type="match status" value="1"/>
</dbReference>
<evidence type="ECO:0000313" key="18">
    <source>
        <dbReference type="Proteomes" id="UP000426424"/>
    </source>
</evidence>
<dbReference type="CDD" id="cd16922">
    <property type="entry name" value="HATPase_EvgS-ArcB-TorS-like"/>
    <property type="match status" value="1"/>
</dbReference>
<dbReference type="EC" id="2.7.13.3" evidence="2"/>
<dbReference type="SUPFAM" id="SSF55785">
    <property type="entry name" value="PYP-like sensor domain (PAS domain)"/>
    <property type="match status" value="1"/>
</dbReference>